<dbReference type="SUPFAM" id="SSF64484">
    <property type="entry name" value="beta and beta-prime subunits of DNA dependent RNA-polymerase"/>
    <property type="match status" value="1"/>
</dbReference>
<dbReference type="AlphaFoldDB" id="A0A1J8QEF0"/>
<accession>A0A1J8QEF0</accession>
<dbReference type="Gene3D" id="2.40.40.20">
    <property type="match status" value="1"/>
</dbReference>
<evidence type="ECO:0000313" key="1">
    <source>
        <dbReference type="EMBL" id="OJA19039.1"/>
    </source>
</evidence>
<proteinExistence type="predicted"/>
<dbReference type="OrthoDB" id="2689729at2759"/>
<protein>
    <submittedName>
        <fullName evidence="1">Uncharacterized protein</fullName>
    </submittedName>
</protein>
<organism evidence="1 2">
    <name type="scientific">Rhizopogon vesiculosus</name>
    <dbReference type="NCBI Taxonomy" id="180088"/>
    <lineage>
        <taxon>Eukaryota</taxon>
        <taxon>Fungi</taxon>
        <taxon>Dikarya</taxon>
        <taxon>Basidiomycota</taxon>
        <taxon>Agaricomycotina</taxon>
        <taxon>Agaricomycetes</taxon>
        <taxon>Agaricomycetidae</taxon>
        <taxon>Boletales</taxon>
        <taxon>Suillineae</taxon>
        <taxon>Rhizopogonaceae</taxon>
        <taxon>Rhizopogon</taxon>
    </lineage>
</organism>
<dbReference type="EMBL" id="LVVM01001210">
    <property type="protein sequence ID" value="OJA19039.1"/>
    <property type="molecule type" value="Genomic_DNA"/>
</dbReference>
<dbReference type="STRING" id="180088.A0A1J8QEF0"/>
<keyword evidence="2" id="KW-1185">Reference proteome</keyword>
<gene>
    <name evidence="1" type="ORF">AZE42_11240</name>
</gene>
<sequence>MARHNAAFHAATYMDNNIVGIPQALQKSSHPAKVSHVDFSACTVITGNPNLELDEVGVSEHCHEPDLS</sequence>
<name>A0A1J8QEF0_9AGAM</name>
<evidence type="ECO:0000313" key="2">
    <source>
        <dbReference type="Proteomes" id="UP000183567"/>
    </source>
</evidence>
<dbReference type="Proteomes" id="UP000183567">
    <property type="component" value="Unassembled WGS sequence"/>
</dbReference>
<comment type="caution">
    <text evidence="1">The sequence shown here is derived from an EMBL/GenBank/DDBJ whole genome shotgun (WGS) entry which is preliminary data.</text>
</comment>
<reference evidence="1 2" key="1">
    <citation type="submission" date="2016-03" db="EMBL/GenBank/DDBJ databases">
        <title>Comparative genomics of the ectomycorrhizal sister species Rhizopogon vinicolor and Rhizopogon vesiculosus (Basidiomycota: Boletales) reveals a divergence of the mating type B locus.</title>
        <authorList>
            <person name="Mujic A.B."/>
            <person name="Kuo A."/>
            <person name="Tritt A."/>
            <person name="Lipzen A."/>
            <person name="Chen C."/>
            <person name="Johnson J."/>
            <person name="Sharma A."/>
            <person name="Barry K."/>
            <person name="Grigoriev I.V."/>
            <person name="Spatafora J.W."/>
        </authorList>
    </citation>
    <scope>NUCLEOTIDE SEQUENCE [LARGE SCALE GENOMIC DNA]</scope>
    <source>
        <strain evidence="1 2">AM-OR11-056</strain>
    </source>
</reference>